<evidence type="ECO:0000256" key="10">
    <source>
        <dbReference type="ARBA" id="ARBA00031145"/>
    </source>
</evidence>
<dbReference type="Pfam" id="PF01507">
    <property type="entry name" value="PAPS_reduct"/>
    <property type="match status" value="1"/>
</dbReference>
<keyword evidence="5" id="KW-0808">Transferase</keyword>
<evidence type="ECO:0000256" key="5">
    <source>
        <dbReference type="ARBA" id="ARBA00022679"/>
    </source>
</evidence>
<gene>
    <name evidence="15" type="primary">LOC100215894</name>
</gene>
<keyword evidence="8" id="KW-0274">FAD</keyword>
<comment type="pathway">
    <text evidence="1">Cofactor biosynthesis; FAD biosynthesis; FAD from FMN: step 1/1.</text>
</comment>
<keyword evidence="4" id="KW-0288">FMN</keyword>
<evidence type="ECO:0000256" key="2">
    <source>
        <dbReference type="ARBA" id="ARBA00012393"/>
    </source>
</evidence>
<evidence type="ECO:0000256" key="4">
    <source>
        <dbReference type="ARBA" id="ARBA00022643"/>
    </source>
</evidence>
<dbReference type="Gene3D" id="3.40.50.620">
    <property type="entry name" value="HUPs"/>
    <property type="match status" value="1"/>
</dbReference>
<feature type="domain" description="Phosphoadenosine phosphosulphate reductase" evidence="13">
    <location>
        <begin position="73"/>
        <end position="227"/>
    </location>
</feature>
<evidence type="ECO:0000256" key="3">
    <source>
        <dbReference type="ARBA" id="ARBA00022630"/>
    </source>
</evidence>
<dbReference type="Proteomes" id="UP001652625">
    <property type="component" value="Chromosome 01"/>
</dbReference>
<evidence type="ECO:0000256" key="12">
    <source>
        <dbReference type="ARBA" id="ARBA00049494"/>
    </source>
</evidence>
<dbReference type="PANTHER" id="PTHR23293">
    <property type="entry name" value="FAD SYNTHETASE-RELATED FMN ADENYLYLTRANSFERASE"/>
    <property type="match status" value="1"/>
</dbReference>
<dbReference type="RefSeq" id="XP_065643494.1">
    <property type="nucleotide sequence ID" value="XM_065787422.1"/>
</dbReference>
<protein>
    <recommendedName>
        <fullName evidence="2">FAD synthase</fullName>
        <ecNumber evidence="2">2.7.7.2</ecNumber>
    </recommendedName>
    <alternativeName>
        <fullName evidence="10">FAD pyrophosphorylase</fullName>
    </alternativeName>
    <alternativeName>
        <fullName evidence="11">FMN adenylyltransferase</fullName>
    </alternativeName>
</protein>
<comment type="catalytic activity">
    <reaction evidence="12">
        <text>FMN + ATP + H(+) = FAD + diphosphate</text>
        <dbReference type="Rhea" id="RHEA:17237"/>
        <dbReference type="ChEBI" id="CHEBI:15378"/>
        <dbReference type="ChEBI" id="CHEBI:30616"/>
        <dbReference type="ChEBI" id="CHEBI:33019"/>
        <dbReference type="ChEBI" id="CHEBI:57692"/>
        <dbReference type="ChEBI" id="CHEBI:58210"/>
        <dbReference type="EC" id="2.7.7.2"/>
    </reaction>
</comment>
<dbReference type="SUPFAM" id="SSF52402">
    <property type="entry name" value="Adenine nucleotide alpha hydrolases-like"/>
    <property type="match status" value="1"/>
</dbReference>
<keyword evidence="3" id="KW-0285">Flavoprotein</keyword>
<dbReference type="InterPro" id="IPR002500">
    <property type="entry name" value="PAPS_reduct_dom"/>
</dbReference>
<keyword evidence="6" id="KW-0548">Nucleotidyltransferase</keyword>
<keyword evidence="7" id="KW-0547">Nucleotide-binding</keyword>
<evidence type="ECO:0000313" key="14">
    <source>
        <dbReference type="Proteomes" id="UP001652625"/>
    </source>
</evidence>
<dbReference type="PANTHER" id="PTHR23293:SF9">
    <property type="entry name" value="FAD SYNTHASE"/>
    <property type="match status" value="1"/>
</dbReference>
<evidence type="ECO:0000259" key="13">
    <source>
        <dbReference type="Pfam" id="PF01507"/>
    </source>
</evidence>
<dbReference type="GeneID" id="100215894"/>
<reference evidence="15" key="2">
    <citation type="submission" date="2025-08" db="UniProtKB">
        <authorList>
            <consortium name="RefSeq"/>
        </authorList>
    </citation>
    <scope>IDENTIFICATION</scope>
</reference>
<keyword evidence="14" id="KW-1185">Reference proteome</keyword>
<evidence type="ECO:0000256" key="6">
    <source>
        <dbReference type="ARBA" id="ARBA00022695"/>
    </source>
</evidence>
<evidence type="ECO:0000256" key="11">
    <source>
        <dbReference type="ARBA" id="ARBA00031871"/>
    </source>
</evidence>
<evidence type="ECO:0000313" key="15">
    <source>
        <dbReference type="RefSeq" id="XP_065643494.1"/>
    </source>
</evidence>
<accession>A0ABM4B3U5</accession>
<organism evidence="14 15">
    <name type="scientific">Hydra vulgaris</name>
    <name type="common">Hydra</name>
    <name type="synonym">Hydra attenuata</name>
    <dbReference type="NCBI Taxonomy" id="6087"/>
    <lineage>
        <taxon>Eukaryota</taxon>
        <taxon>Metazoa</taxon>
        <taxon>Cnidaria</taxon>
        <taxon>Hydrozoa</taxon>
        <taxon>Hydroidolina</taxon>
        <taxon>Anthoathecata</taxon>
        <taxon>Aplanulata</taxon>
        <taxon>Hydridae</taxon>
        <taxon>Hydra</taxon>
    </lineage>
</organism>
<sequence>MPTQKMTYLCFTIAYNCQPDLLIVLAFLISSLSFSDLECHLSSSALSPLSSAIKCAWAVLHQTYDTYSEEEVCIGFTGGKDCTVVLHLMLAYLKQRFNYEFPKVTGLYLKGADPFPETEKFIDECQKNFNVKMIVIDSCIKDGLLKLKKTHPLIKSIVMGTRRHDPYSLSLRSFSLTDSDWPQYMRIMPILDWTYGEVWEFLNIFQLPYCTLYDEGYTSIGYTINTHKNPYLQLSNGKYLPAYNLENVTSERVGRKN</sequence>
<dbReference type="CDD" id="cd23948">
    <property type="entry name" value="FAD_synthase"/>
    <property type="match status" value="1"/>
</dbReference>
<evidence type="ECO:0000256" key="1">
    <source>
        <dbReference type="ARBA" id="ARBA00004726"/>
    </source>
</evidence>
<reference evidence="14" key="1">
    <citation type="submission" date="2025-05" db="UniProtKB">
        <authorList>
            <consortium name="RefSeq"/>
        </authorList>
    </citation>
    <scope>NUCLEOTIDE SEQUENCE [LARGE SCALE GENOMIC DNA]</scope>
</reference>
<proteinExistence type="predicted"/>
<keyword evidence="9" id="KW-0067">ATP-binding</keyword>
<dbReference type="InterPro" id="IPR014729">
    <property type="entry name" value="Rossmann-like_a/b/a_fold"/>
</dbReference>
<dbReference type="EC" id="2.7.7.2" evidence="2"/>
<evidence type="ECO:0000256" key="9">
    <source>
        <dbReference type="ARBA" id="ARBA00022840"/>
    </source>
</evidence>
<evidence type="ECO:0000256" key="8">
    <source>
        <dbReference type="ARBA" id="ARBA00022827"/>
    </source>
</evidence>
<name>A0ABM4B3U5_HYDVU</name>
<evidence type="ECO:0000256" key="7">
    <source>
        <dbReference type="ARBA" id="ARBA00022741"/>
    </source>
</evidence>